<dbReference type="InterPro" id="IPR000945">
    <property type="entry name" value="DBH-like"/>
</dbReference>
<evidence type="ECO:0000259" key="2">
    <source>
        <dbReference type="Pfam" id="PF03712"/>
    </source>
</evidence>
<reference evidence="3" key="1">
    <citation type="journal article" date="2019" name="bioRxiv">
        <title>The Genome of the Zebra Mussel, Dreissena polymorpha: A Resource for Invasive Species Research.</title>
        <authorList>
            <person name="McCartney M.A."/>
            <person name="Auch B."/>
            <person name="Kono T."/>
            <person name="Mallez S."/>
            <person name="Zhang Y."/>
            <person name="Obille A."/>
            <person name="Becker A."/>
            <person name="Abrahante J.E."/>
            <person name="Garbe J."/>
            <person name="Badalamenti J.P."/>
            <person name="Herman A."/>
            <person name="Mangelson H."/>
            <person name="Liachko I."/>
            <person name="Sullivan S."/>
            <person name="Sone E.D."/>
            <person name="Koren S."/>
            <person name="Silverstein K.A.T."/>
            <person name="Beckman K.B."/>
            <person name="Gohl D.M."/>
        </authorList>
    </citation>
    <scope>NUCLEOTIDE SEQUENCE</scope>
    <source>
        <strain evidence="3">Duluth1</strain>
        <tissue evidence="3">Whole animal</tissue>
    </source>
</reference>
<proteinExistence type="predicted"/>
<dbReference type="Proteomes" id="UP000828390">
    <property type="component" value="Unassembled WGS sequence"/>
</dbReference>
<dbReference type="GO" id="GO:0030667">
    <property type="term" value="C:secretory granule membrane"/>
    <property type="evidence" value="ECO:0007669"/>
    <property type="project" value="TreeGrafter"/>
</dbReference>
<dbReference type="InterPro" id="IPR008977">
    <property type="entry name" value="PHM/PNGase_F_dom_sf"/>
</dbReference>
<sequence length="306" mass="34826">MPITDASQDWLLLHDEEINSFTVLKFVRKIETCDTTYDITIPVYPTSEDTISYHGTTRGTKSMSLLRKVVAPQNFPDDVLAFDFLNNDYLLPNATTTYLCKGFFLTDLHHMIKFKPVITPCNEKTVHHIHVNRCQNVNRTQSENAQRECIGGRPPAFPSYCRNTFIAWAIGGEKTGVIGNSGIRITLTKQFRRNEASLLEIGVTINPYHVIPPGLPAFISSGYCTDRCISEALKHSNVQEPLAYEPAYDFNFQELRSFPEETPIRPDGFSTLDEMCVAYIYFYPAKKVTRCESKSKYPVITSIRDR</sequence>
<dbReference type="Pfam" id="PF03712">
    <property type="entry name" value="Cu2_monoox_C"/>
    <property type="match status" value="1"/>
</dbReference>
<gene>
    <name evidence="3" type="ORF">DPMN_047151</name>
</gene>
<dbReference type="GO" id="GO:0006589">
    <property type="term" value="P:octopamine biosynthetic process"/>
    <property type="evidence" value="ECO:0007669"/>
    <property type="project" value="TreeGrafter"/>
</dbReference>
<organism evidence="3 4">
    <name type="scientific">Dreissena polymorpha</name>
    <name type="common">Zebra mussel</name>
    <name type="synonym">Mytilus polymorpha</name>
    <dbReference type="NCBI Taxonomy" id="45954"/>
    <lineage>
        <taxon>Eukaryota</taxon>
        <taxon>Metazoa</taxon>
        <taxon>Spiralia</taxon>
        <taxon>Lophotrochozoa</taxon>
        <taxon>Mollusca</taxon>
        <taxon>Bivalvia</taxon>
        <taxon>Autobranchia</taxon>
        <taxon>Heteroconchia</taxon>
        <taxon>Euheterodonta</taxon>
        <taxon>Imparidentia</taxon>
        <taxon>Neoheterodontei</taxon>
        <taxon>Myida</taxon>
        <taxon>Dreissenoidea</taxon>
        <taxon>Dreissenidae</taxon>
        <taxon>Dreissena</taxon>
    </lineage>
</organism>
<dbReference type="InterPro" id="IPR000323">
    <property type="entry name" value="Cu2_ascorb_mOase_N"/>
</dbReference>
<evidence type="ECO:0000259" key="1">
    <source>
        <dbReference type="Pfam" id="PF01082"/>
    </source>
</evidence>
<dbReference type="AlphaFoldDB" id="A0A9D4D879"/>
<feature type="domain" description="Copper type II ascorbate-dependent monooxygenase C-terminal" evidence="2">
    <location>
        <begin position="268"/>
        <end position="299"/>
    </location>
</feature>
<dbReference type="GO" id="GO:0042420">
    <property type="term" value="P:dopamine catabolic process"/>
    <property type="evidence" value="ECO:0007669"/>
    <property type="project" value="TreeGrafter"/>
</dbReference>
<dbReference type="InterPro" id="IPR036939">
    <property type="entry name" value="Cu2_ascorb_mOase_N_sf"/>
</dbReference>
<comment type="caution">
    <text evidence="3">The sequence shown here is derived from an EMBL/GenBank/DDBJ whole genome shotgun (WGS) entry which is preliminary data.</text>
</comment>
<dbReference type="GO" id="GO:0005615">
    <property type="term" value="C:extracellular space"/>
    <property type="evidence" value="ECO:0007669"/>
    <property type="project" value="TreeGrafter"/>
</dbReference>
<dbReference type="PANTHER" id="PTHR10157">
    <property type="entry name" value="DOPAMINE BETA HYDROXYLASE RELATED"/>
    <property type="match status" value="1"/>
</dbReference>
<evidence type="ECO:0000313" key="3">
    <source>
        <dbReference type="EMBL" id="KAH3740445.1"/>
    </source>
</evidence>
<dbReference type="Pfam" id="PF01082">
    <property type="entry name" value="Cu2_monooxygen"/>
    <property type="match status" value="1"/>
</dbReference>
<accession>A0A9D4D879</accession>
<dbReference type="GO" id="GO:0042421">
    <property type="term" value="P:norepinephrine biosynthetic process"/>
    <property type="evidence" value="ECO:0007669"/>
    <property type="project" value="TreeGrafter"/>
</dbReference>
<dbReference type="Gene3D" id="2.60.120.310">
    <property type="entry name" value="Copper type II, ascorbate-dependent monooxygenase, N-terminal domain"/>
    <property type="match status" value="1"/>
</dbReference>
<evidence type="ECO:0000313" key="4">
    <source>
        <dbReference type="Proteomes" id="UP000828390"/>
    </source>
</evidence>
<dbReference type="InterPro" id="IPR024548">
    <property type="entry name" value="Cu2_monoox_C"/>
</dbReference>
<dbReference type="SUPFAM" id="SSF49742">
    <property type="entry name" value="PHM/PNGase F"/>
    <property type="match status" value="2"/>
</dbReference>
<dbReference type="GO" id="GO:0004500">
    <property type="term" value="F:dopamine beta-monooxygenase activity"/>
    <property type="evidence" value="ECO:0007669"/>
    <property type="project" value="InterPro"/>
</dbReference>
<feature type="domain" description="Copper type II ascorbate-dependent monooxygenase N-terminal" evidence="1">
    <location>
        <begin position="82"/>
        <end position="186"/>
    </location>
</feature>
<keyword evidence="4" id="KW-1185">Reference proteome</keyword>
<dbReference type="GO" id="GO:0005507">
    <property type="term" value="F:copper ion binding"/>
    <property type="evidence" value="ECO:0007669"/>
    <property type="project" value="InterPro"/>
</dbReference>
<dbReference type="EMBL" id="JAIWYP010000011">
    <property type="protein sequence ID" value="KAH3740445.1"/>
    <property type="molecule type" value="Genomic_DNA"/>
</dbReference>
<reference evidence="3" key="2">
    <citation type="submission" date="2020-11" db="EMBL/GenBank/DDBJ databases">
        <authorList>
            <person name="McCartney M.A."/>
            <person name="Auch B."/>
            <person name="Kono T."/>
            <person name="Mallez S."/>
            <person name="Becker A."/>
            <person name="Gohl D.M."/>
            <person name="Silverstein K.A.T."/>
            <person name="Koren S."/>
            <person name="Bechman K.B."/>
            <person name="Herman A."/>
            <person name="Abrahante J.E."/>
            <person name="Garbe J."/>
        </authorList>
    </citation>
    <scope>NUCLEOTIDE SEQUENCE</scope>
    <source>
        <strain evidence="3">Duluth1</strain>
        <tissue evidence="3">Whole animal</tissue>
    </source>
</reference>
<protein>
    <submittedName>
        <fullName evidence="3">Uncharacterized protein</fullName>
    </submittedName>
</protein>
<name>A0A9D4D879_DREPO</name>
<dbReference type="PANTHER" id="PTHR10157:SF23">
    <property type="entry name" value="MOXD1 HOMOLOG 1"/>
    <property type="match status" value="1"/>
</dbReference>